<accession>A0A814W5A6</accession>
<dbReference type="EMBL" id="CAJNOI010000227">
    <property type="protein sequence ID" value="CAF1196524.1"/>
    <property type="molecule type" value="Genomic_DNA"/>
</dbReference>
<evidence type="ECO:0000313" key="2">
    <source>
        <dbReference type="EMBL" id="CAF1460364.1"/>
    </source>
</evidence>
<name>A0A814W5A6_9BILA</name>
<dbReference type="Proteomes" id="UP000663832">
    <property type="component" value="Unassembled WGS sequence"/>
</dbReference>
<comment type="caution">
    <text evidence="1">The sequence shown here is derived from an EMBL/GenBank/DDBJ whole genome shotgun (WGS) entry which is preliminary data.</text>
</comment>
<organism evidence="1 4">
    <name type="scientific">Adineta steineri</name>
    <dbReference type="NCBI Taxonomy" id="433720"/>
    <lineage>
        <taxon>Eukaryota</taxon>
        <taxon>Metazoa</taxon>
        <taxon>Spiralia</taxon>
        <taxon>Gnathifera</taxon>
        <taxon>Rotifera</taxon>
        <taxon>Eurotatoria</taxon>
        <taxon>Bdelloidea</taxon>
        <taxon>Adinetida</taxon>
        <taxon>Adinetidae</taxon>
        <taxon>Adineta</taxon>
    </lineage>
</organism>
<gene>
    <name evidence="1" type="ORF">BJG266_LOCUS26646</name>
    <name evidence="2" type="ORF">QVE165_LOCUS40903</name>
</gene>
<dbReference type="AlphaFoldDB" id="A0A814W5A6"/>
<dbReference type="PANTHER" id="PTHR21301:SF10">
    <property type="entry name" value="REVERSE TRANSCRIPTASE DOMAIN-CONTAINING PROTEIN"/>
    <property type="match status" value="1"/>
</dbReference>
<sequence>MKAQIYMTKTKAYQVLGNINPLESLVDRTNDLLYRLWASKHITQKQYKMLSVDKDEAELAHLYFLPKAHKPNTPLRPIMAGLKSPTMKISKWLDGLLRPLFDRLAVDSTIMNGVQLIKQVERWSARYLTSATSFIIMDVTNLYTMIPQEGGVTAIKRLMETSNLKQIDGVKREIILALTRFVMTNNYFYFDGSYYKQIRGGAMGSPLILTIANTYIYFVERPIFKWAQRTCSIYYRLDSNIGLSECVGSTAEYLDVNLENRGGILMTEVFHKPSHEPYFLPFTSAGIDFEVHILCHFSFTKGMHNFSTRFQELWNTCFLDTAIGNMKPVVGSKRLHNLQDYLVKKKPNKSLIGIDK</sequence>
<evidence type="ECO:0000313" key="4">
    <source>
        <dbReference type="Proteomes" id="UP000663877"/>
    </source>
</evidence>
<protein>
    <recommendedName>
        <fullName evidence="5">Reverse transcriptase domain-containing protein</fullName>
    </recommendedName>
</protein>
<evidence type="ECO:0000313" key="3">
    <source>
        <dbReference type="Proteomes" id="UP000663832"/>
    </source>
</evidence>
<dbReference type="OrthoDB" id="10017764at2759"/>
<proteinExistence type="predicted"/>
<dbReference type="PANTHER" id="PTHR21301">
    <property type="entry name" value="REVERSE TRANSCRIPTASE"/>
    <property type="match status" value="1"/>
</dbReference>
<dbReference type="Proteomes" id="UP000663877">
    <property type="component" value="Unassembled WGS sequence"/>
</dbReference>
<dbReference type="EMBL" id="CAJNOM010000478">
    <property type="protein sequence ID" value="CAF1460364.1"/>
    <property type="molecule type" value="Genomic_DNA"/>
</dbReference>
<evidence type="ECO:0008006" key="5">
    <source>
        <dbReference type="Google" id="ProtNLM"/>
    </source>
</evidence>
<evidence type="ECO:0000313" key="1">
    <source>
        <dbReference type="EMBL" id="CAF1196524.1"/>
    </source>
</evidence>
<keyword evidence="3" id="KW-1185">Reference proteome</keyword>
<reference evidence="1" key="1">
    <citation type="submission" date="2021-02" db="EMBL/GenBank/DDBJ databases">
        <authorList>
            <person name="Nowell W R."/>
        </authorList>
    </citation>
    <scope>NUCLEOTIDE SEQUENCE</scope>
</reference>